<dbReference type="PANTHER" id="PTHR13405">
    <property type="entry name" value="NUCLEAR PORE COMPLEX PROTEIN NUP133"/>
    <property type="match status" value="1"/>
</dbReference>
<dbReference type="InterPro" id="IPR037624">
    <property type="entry name" value="Nup133-like"/>
</dbReference>
<dbReference type="GO" id="GO:0017056">
    <property type="term" value="F:structural constituent of nuclear pore"/>
    <property type="evidence" value="ECO:0007669"/>
    <property type="project" value="InterPro"/>
</dbReference>
<gene>
    <name evidence="4" type="ORF">AMSG_06254</name>
</gene>
<dbReference type="RefSeq" id="XP_013757423.1">
    <property type="nucleotide sequence ID" value="XM_013901969.1"/>
</dbReference>
<dbReference type="GO" id="GO:0006606">
    <property type="term" value="P:protein import into nucleus"/>
    <property type="evidence" value="ECO:0007669"/>
    <property type="project" value="TreeGrafter"/>
</dbReference>
<sequence>MVLGAGGGGSGRAVFVTAATGVVSVVQDDALEASFAGTRSHAGVAAAEGSWSPGGTGGRMARHGLRPAAKLLREFDGVAGLNAELGAAYSLYCMGDVGGALGVASELDPRGGALDDALVVMSRALLDATPASDPRWAAATLGERGVSEAEAAAAGAGSAIVRRLLEAKARKHQSLLSLLSQLGWWEVLSVETRAKLQSHGELLASAQRLREVHQDMVEALGLEAGSLLSEVYLGAMHEVLAEAGVDLTAFAGSGLGTQDVFYARVSTVPRIVAHLAQQSSKVLGEASANGEAWAAAQFAIVGGVGALLGAAFLAGREYAASYGEVYGFGAGTPAAVQGLGAVPRWWSDDGELLNELAGHVTLALSLFRSLGVLVSPMGKLLIEVTGAALDVYLGLLGELVDAAVGKPELAAARAVALQDAAQELIGGLAESAPELAYELGQKYGAYTVLVGLALAADDADDRLTFLMDTYGSDGFADAAFQAFMASGRHASLLRLGEAYPAQLSHFLESRESLAWIHAFATGETAKAGALLSGAAGEERTSAARRKTLVSLAKLAHLADGAPLDSEAVASADNELYVIRAQELLPESAERVLTPRELVLAYISEEMGGDAQSRFVLALELIERAGGALAELEPLVWRAVVTADPWPELAQLRVESAVDDATLQEHLRSSMLYAVATSRELADVPSLDALGEVVGEIEGDEREAWTSGGVSILLGDVLRMVSEESNE</sequence>
<dbReference type="OrthoDB" id="103454at2759"/>
<keyword evidence="2" id="KW-0813">Transport</keyword>
<dbReference type="GO" id="GO:0031080">
    <property type="term" value="C:nuclear pore outer ring"/>
    <property type="evidence" value="ECO:0007669"/>
    <property type="project" value="TreeGrafter"/>
</dbReference>
<protein>
    <submittedName>
        <fullName evidence="4">Uncharacterized protein</fullName>
    </submittedName>
</protein>
<dbReference type="GO" id="GO:0000972">
    <property type="term" value="P:transcription-dependent tethering of RNA polymerase II gene DNA at nuclear periphery"/>
    <property type="evidence" value="ECO:0007669"/>
    <property type="project" value="TreeGrafter"/>
</dbReference>
<proteinExistence type="predicted"/>
<evidence type="ECO:0000256" key="1">
    <source>
        <dbReference type="ARBA" id="ARBA00004123"/>
    </source>
</evidence>
<keyword evidence="5" id="KW-1185">Reference proteome</keyword>
<organism evidence="4 5">
    <name type="scientific">Thecamonas trahens ATCC 50062</name>
    <dbReference type="NCBI Taxonomy" id="461836"/>
    <lineage>
        <taxon>Eukaryota</taxon>
        <taxon>Apusozoa</taxon>
        <taxon>Apusomonadida</taxon>
        <taxon>Apusomonadidae</taxon>
        <taxon>Thecamonas</taxon>
    </lineage>
</organism>
<dbReference type="eggNOG" id="KOG4121">
    <property type="taxonomic scope" value="Eukaryota"/>
</dbReference>
<dbReference type="EMBL" id="GL349458">
    <property type="protein sequence ID" value="KNC49946.1"/>
    <property type="molecule type" value="Genomic_DNA"/>
</dbReference>
<dbReference type="GO" id="GO:0016973">
    <property type="term" value="P:poly(A)+ mRNA export from nucleus"/>
    <property type="evidence" value="ECO:0007669"/>
    <property type="project" value="TreeGrafter"/>
</dbReference>
<evidence type="ECO:0000256" key="2">
    <source>
        <dbReference type="ARBA" id="ARBA00022448"/>
    </source>
</evidence>
<dbReference type="PANTHER" id="PTHR13405:SF11">
    <property type="entry name" value="NUCLEAR PORE COMPLEX PROTEIN NUP133"/>
    <property type="match status" value="1"/>
</dbReference>
<accession>A0A0L0DCV7</accession>
<dbReference type="AlphaFoldDB" id="A0A0L0DCV7"/>
<evidence type="ECO:0000256" key="3">
    <source>
        <dbReference type="ARBA" id="ARBA00023242"/>
    </source>
</evidence>
<keyword evidence="3" id="KW-0539">Nucleus</keyword>
<dbReference type="GeneID" id="25565463"/>
<dbReference type="Proteomes" id="UP000054408">
    <property type="component" value="Unassembled WGS sequence"/>
</dbReference>
<reference evidence="4 5" key="1">
    <citation type="submission" date="2010-05" db="EMBL/GenBank/DDBJ databases">
        <title>The Genome Sequence of Thecamonas trahens ATCC 50062.</title>
        <authorList>
            <consortium name="The Broad Institute Genome Sequencing Platform"/>
            <person name="Russ C."/>
            <person name="Cuomo C."/>
            <person name="Shea T."/>
            <person name="Young S.K."/>
            <person name="Zeng Q."/>
            <person name="Koehrsen M."/>
            <person name="Haas B."/>
            <person name="Borodovsky M."/>
            <person name="Guigo R."/>
            <person name="Alvarado L."/>
            <person name="Berlin A."/>
            <person name="Bochicchio J."/>
            <person name="Borenstein D."/>
            <person name="Chapman S."/>
            <person name="Chen Z."/>
            <person name="Freedman E."/>
            <person name="Gellesch M."/>
            <person name="Goldberg J."/>
            <person name="Griggs A."/>
            <person name="Gujja S."/>
            <person name="Heilman E."/>
            <person name="Heiman D."/>
            <person name="Hepburn T."/>
            <person name="Howarth C."/>
            <person name="Jen D."/>
            <person name="Larson L."/>
            <person name="Mehta T."/>
            <person name="Park D."/>
            <person name="Pearson M."/>
            <person name="Roberts A."/>
            <person name="Saif S."/>
            <person name="Shenoy N."/>
            <person name="Sisk P."/>
            <person name="Stolte C."/>
            <person name="Sykes S."/>
            <person name="Thomson T."/>
            <person name="Walk T."/>
            <person name="White J."/>
            <person name="Yandava C."/>
            <person name="Burger G."/>
            <person name="Gray M.W."/>
            <person name="Holland P.W.H."/>
            <person name="King N."/>
            <person name="Lang F.B.F."/>
            <person name="Roger A.J."/>
            <person name="Ruiz-Trillo I."/>
            <person name="Lander E."/>
            <person name="Nusbaum C."/>
        </authorList>
    </citation>
    <scope>NUCLEOTIDE SEQUENCE [LARGE SCALE GENOMIC DNA]</scope>
    <source>
        <strain evidence="4 5">ATCC 50062</strain>
    </source>
</reference>
<name>A0A0L0DCV7_THETB</name>
<dbReference type="OMA" id="CTHIDVE"/>
<evidence type="ECO:0000313" key="5">
    <source>
        <dbReference type="Proteomes" id="UP000054408"/>
    </source>
</evidence>
<dbReference type="STRING" id="461836.A0A0L0DCV7"/>
<comment type="subcellular location">
    <subcellularLocation>
        <location evidence="1">Nucleus</location>
    </subcellularLocation>
</comment>
<dbReference type="Gene3D" id="1.20.58.1380">
    <property type="match status" value="1"/>
</dbReference>
<evidence type="ECO:0000313" key="4">
    <source>
        <dbReference type="EMBL" id="KNC49946.1"/>
    </source>
</evidence>